<evidence type="ECO:0000313" key="4">
    <source>
        <dbReference type="Proteomes" id="UP001500503"/>
    </source>
</evidence>
<feature type="domain" description="3-octaprenyl-4-hydroxybenzoate carboxy-lyase-like Rift-related" evidence="1">
    <location>
        <begin position="1"/>
        <end position="156"/>
    </location>
</feature>
<dbReference type="PANTHER" id="PTHR30108:SF17">
    <property type="entry name" value="FERULIC ACID DECARBOXYLASE 1"/>
    <property type="match status" value="1"/>
</dbReference>
<dbReference type="SUPFAM" id="SSF143968">
    <property type="entry name" value="UbiD C-terminal domain-like"/>
    <property type="match status" value="1"/>
</dbReference>
<dbReference type="InterPro" id="IPR002830">
    <property type="entry name" value="UbiD"/>
</dbReference>
<evidence type="ECO:0008006" key="5">
    <source>
        <dbReference type="Google" id="ProtNLM"/>
    </source>
</evidence>
<dbReference type="PANTHER" id="PTHR30108">
    <property type="entry name" value="3-OCTAPRENYL-4-HYDROXYBENZOATE CARBOXY-LYASE-RELATED"/>
    <property type="match status" value="1"/>
</dbReference>
<sequence>MTIHRLCVQGRDEISIFFAPGRHIDGFRRRAEAAGRPFPVSVNMGLDPAIHIGATFEAPTTPLGYDELAIAGGLRGAPVRLADCLTVEQKAIANAEIVIEGHIGPGRRVAEDQNTHTGHAMPEFPGYTGPANPALPVLKVTAVTTRTDPILQTLVGPGEEHTSLAGIPTEASIFRALHKAMPGLVTEVHAHTAGGGKFLAVLKCVKSSAFDDGRARQAALVAFGAYTELKNVILVDRDVDIFDTDDVLWAMQTRMQGDVDITIPGVAGHVLDPTQGPDYNPALPARGATAKTIFDATVPFRLAAAFERARFEDVDPRPYAPELDLPYP</sequence>
<dbReference type="RefSeq" id="WP_345468343.1">
    <property type="nucleotide sequence ID" value="NZ_BAABHF010000026.1"/>
</dbReference>
<dbReference type="Pfam" id="PF01977">
    <property type="entry name" value="UbiD"/>
    <property type="match status" value="1"/>
</dbReference>
<dbReference type="SUPFAM" id="SSF50475">
    <property type="entry name" value="FMN-binding split barrel"/>
    <property type="match status" value="1"/>
</dbReference>
<evidence type="ECO:0000259" key="2">
    <source>
        <dbReference type="Pfam" id="PF20696"/>
    </source>
</evidence>
<dbReference type="InterPro" id="IPR049381">
    <property type="entry name" value="UbiD-like_C"/>
</dbReference>
<dbReference type="EMBL" id="BAABHF010000026">
    <property type="protein sequence ID" value="GAA4501620.1"/>
    <property type="molecule type" value="Genomic_DNA"/>
</dbReference>
<protein>
    <recommendedName>
        <fullName evidence="5">3-octaprenyl-4-hydroxybenzoate carboxy-lyase</fullName>
    </recommendedName>
</protein>
<gene>
    <name evidence="3" type="ORF">GCM10023191_051980</name>
</gene>
<comment type="caution">
    <text evidence="3">The sequence shown here is derived from an EMBL/GenBank/DDBJ whole genome shotgun (WGS) entry which is preliminary data.</text>
</comment>
<name>A0ABP8QE03_9ACTN</name>
<proteinExistence type="predicted"/>
<keyword evidence="4" id="KW-1185">Reference proteome</keyword>
<accession>A0ABP8QE03</accession>
<reference evidence="4" key="1">
    <citation type="journal article" date="2019" name="Int. J. Syst. Evol. Microbiol.">
        <title>The Global Catalogue of Microorganisms (GCM) 10K type strain sequencing project: providing services to taxonomists for standard genome sequencing and annotation.</title>
        <authorList>
            <consortium name="The Broad Institute Genomics Platform"/>
            <consortium name="The Broad Institute Genome Sequencing Center for Infectious Disease"/>
            <person name="Wu L."/>
            <person name="Ma J."/>
        </authorList>
    </citation>
    <scope>NUCLEOTIDE SEQUENCE [LARGE SCALE GENOMIC DNA]</scope>
    <source>
        <strain evidence="4">JCM 17933</strain>
    </source>
</reference>
<organism evidence="3 4">
    <name type="scientific">Actinoallomurus oryzae</name>
    <dbReference type="NCBI Taxonomy" id="502180"/>
    <lineage>
        <taxon>Bacteria</taxon>
        <taxon>Bacillati</taxon>
        <taxon>Actinomycetota</taxon>
        <taxon>Actinomycetes</taxon>
        <taxon>Streptosporangiales</taxon>
        <taxon>Thermomonosporaceae</taxon>
        <taxon>Actinoallomurus</taxon>
    </lineage>
</organism>
<feature type="domain" description="3-octaprenyl-4-hydroxybenzoate carboxy-lyase-like C-terminal" evidence="2">
    <location>
        <begin position="163"/>
        <end position="296"/>
    </location>
</feature>
<dbReference type="Gene3D" id="3.40.1670.10">
    <property type="entry name" value="UbiD C-terminal domain-like"/>
    <property type="match status" value="1"/>
</dbReference>
<evidence type="ECO:0000259" key="1">
    <source>
        <dbReference type="Pfam" id="PF01977"/>
    </source>
</evidence>
<dbReference type="InterPro" id="IPR048304">
    <property type="entry name" value="UbiD_Rift_dom"/>
</dbReference>
<dbReference type="Proteomes" id="UP001500503">
    <property type="component" value="Unassembled WGS sequence"/>
</dbReference>
<evidence type="ECO:0000313" key="3">
    <source>
        <dbReference type="EMBL" id="GAA4501620.1"/>
    </source>
</evidence>
<dbReference type="Pfam" id="PF20696">
    <property type="entry name" value="UbiD_C"/>
    <property type="match status" value="1"/>
</dbReference>